<comment type="caution">
    <text evidence="6">The sequence shown here is derived from an EMBL/GenBank/DDBJ whole genome shotgun (WGS) entry which is preliminary data.</text>
</comment>
<accession>A0AAU9ILN3</accession>
<dbReference type="SUPFAM" id="SSF117892">
    <property type="entry name" value="Band 7/SPFH domain"/>
    <property type="match status" value="1"/>
</dbReference>
<dbReference type="InterPro" id="IPR001107">
    <property type="entry name" value="Band_7"/>
</dbReference>
<evidence type="ECO:0000259" key="5">
    <source>
        <dbReference type="SMART" id="SM00244"/>
    </source>
</evidence>
<dbReference type="FunFam" id="3.30.479.30:FF:000004">
    <property type="entry name" value="Putative membrane protease family, stomatin"/>
    <property type="match status" value="1"/>
</dbReference>
<feature type="region of interest" description="Disordered" evidence="4">
    <location>
        <begin position="299"/>
        <end position="329"/>
    </location>
</feature>
<keyword evidence="7" id="KW-1185">Reference proteome</keyword>
<name>A0AAU9ILN3_9CILI</name>
<dbReference type="CDD" id="cd08829">
    <property type="entry name" value="SPFH_paraslipin"/>
    <property type="match status" value="1"/>
</dbReference>
<dbReference type="AlphaFoldDB" id="A0AAU9ILN3"/>
<dbReference type="InterPro" id="IPR001972">
    <property type="entry name" value="Stomatin_HflK_fam"/>
</dbReference>
<dbReference type="GO" id="GO:0098552">
    <property type="term" value="C:side of membrane"/>
    <property type="evidence" value="ECO:0007669"/>
    <property type="project" value="UniProtKB-ARBA"/>
</dbReference>
<comment type="similarity">
    <text evidence="2">Belongs to the band 7/mec-2 family.</text>
</comment>
<comment type="subcellular location">
    <subcellularLocation>
        <location evidence="1">Mitochondrion</location>
    </subcellularLocation>
</comment>
<dbReference type="GO" id="GO:0005739">
    <property type="term" value="C:mitochondrion"/>
    <property type="evidence" value="ECO:0007669"/>
    <property type="project" value="UniProtKB-SubCell"/>
</dbReference>
<dbReference type="Proteomes" id="UP001162131">
    <property type="component" value="Unassembled WGS sequence"/>
</dbReference>
<evidence type="ECO:0000313" key="7">
    <source>
        <dbReference type="Proteomes" id="UP001162131"/>
    </source>
</evidence>
<dbReference type="EMBL" id="CAJZBQ010000009">
    <property type="protein sequence ID" value="CAG9313063.1"/>
    <property type="molecule type" value="Genomic_DNA"/>
</dbReference>
<evidence type="ECO:0000256" key="2">
    <source>
        <dbReference type="ARBA" id="ARBA00008164"/>
    </source>
</evidence>
<dbReference type="Pfam" id="PF01145">
    <property type="entry name" value="Band_7"/>
    <property type="match status" value="1"/>
</dbReference>
<sequence>MNKIASRRWLHVLGPAQHNLGFIIVPQQEAIVIERLGKFRTILSPGLNVLIPFLDKIMYRHSLKEEVYQISSQMAITKDNVTINLDGVLYLKIIDPYKASYGVGDPVEAMKQLAQTTMRSELGKLTLDRTFEERETLNNAIVDAINEAATEWGIKCMRYEIRDITTPANIKKAMELQAEAERQKRADILTSEGKKQADINLAEGYRQSSILKAEGEAKAIITKANATGEGIRLLRLSILEEGGDDAVKLRLAEKYIEAFNGMAKKNNTMIVPSESGNVAGTVAQALGVYSQMGGRANKEAATKAAKNVKTTQFNDPILDSSATEEEKPN</sequence>
<feature type="compositionally biased region" description="Low complexity" evidence="4">
    <location>
        <begin position="302"/>
        <end position="311"/>
    </location>
</feature>
<evidence type="ECO:0000256" key="4">
    <source>
        <dbReference type="SAM" id="MobiDB-lite"/>
    </source>
</evidence>
<dbReference type="GO" id="GO:0007005">
    <property type="term" value="P:mitochondrion organization"/>
    <property type="evidence" value="ECO:0007669"/>
    <property type="project" value="TreeGrafter"/>
</dbReference>
<evidence type="ECO:0000256" key="3">
    <source>
        <dbReference type="ARBA" id="ARBA00023128"/>
    </source>
</evidence>
<evidence type="ECO:0000256" key="1">
    <source>
        <dbReference type="ARBA" id="ARBA00004173"/>
    </source>
</evidence>
<dbReference type="PRINTS" id="PR00721">
    <property type="entry name" value="STOMATIN"/>
</dbReference>
<dbReference type="InterPro" id="IPR050710">
    <property type="entry name" value="Band7/mec-2_domain"/>
</dbReference>
<protein>
    <recommendedName>
        <fullName evidence="5">Band 7 domain-containing protein</fullName>
    </recommendedName>
</protein>
<dbReference type="SMART" id="SM00244">
    <property type="entry name" value="PHB"/>
    <property type="match status" value="1"/>
</dbReference>
<dbReference type="InterPro" id="IPR036013">
    <property type="entry name" value="Band_7/SPFH_dom_sf"/>
</dbReference>
<feature type="domain" description="Band 7" evidence="5">
    <location>
        <begin position="20"/>
        <end position="178"/>
    </location>
</feature>
<dbReference type="GO" id="GO:0005886">
    <property type="term" value="C:plasma membrane"/>
    <property type="evidence" value="ECO:0007669"/>
    <property type="project" value="UniProtKB-ARBA"/>
</dbReference>
<dbReference type="InterPro" id="IPR032435">
    <property type="entry name" value="STML2-like_C"/>
</dbReference>
<dbReference type="PANTHER" id="PTHR43327">
    <property type="entry name" value="STOMATIN-LIKE PROTEIN 2, MITOCHONDRIAL"/>
    <property type="match status" value="1"/>
</dbReference>
<proteinExistence type="inferred from homology"/>
<reference evidence="6" key="1">
    <citation type="submission" date="2021-09" db="EMBL/GenBank/DDBJ databases">
        <authorList>
            <consortium name="AG Swart"/>
            <person name="Singh M."/>
            <person name="Singh A."/>
            <person name="Seah K."/>
            <person name="Emmerich C."/>
        </authorList>
    </citation>
    <scope>NUCLEOTIDE SEQUENCE</scope>
    <source>
        <strain evidence="6">ATCC30299</strain>
    </source>
</reference>
<keyword evidence="3" id="KW-0496">Mitochondrion</keyword>
<dbReference type="Pfam" id="PF16200">
    <property type="entry name" value="Band_7_C"/>
    <property type="match status" value="1"/>
</dbReference>
<dbReference type="PANTHER" id="PTHR43327:SF10">
    <property type="entry name" value="STOMATIN-LIKE PROTEIN 2, MITOCHONDRIAL"/>
    <property type="match status" value="1"/>
</dbReference>
<gene>
    <name evidence="6" type="ORF">BSTOLATCC_MIC7848</name>
</gene>
<organism evidence="6 7">
    <name type="scientific">Blepharisma stoltei</name>
    <dbReference type="NCBI Taxonomy" id="1481888"/>
    <lineage>
        <taxon>Eukaryota</taxon>
        <taxon>Sar</taxon>
        <taxon>Alveolata</taxon>
        <taxon>Ciliophora</taxon>
        <taxon>Postciliodesmatophora</taxon>
        <taxon>Heterotrichea</taxon>
        <taxon>Heterotrichida</taxon>
        <taxon>Blepharismidae</taxon>
        <taxon>Blepharisma</taxon>
    </lineage>
</organism>
<dbReference type="Gene3D" id="3.30.479.30">
    <property type="entry name" value="Band 7 domain"/>
    <property type="match status" value="1"/>
</dbReference>
<evidence type="ECO:0000313" key="6">
    <source>
        <dbReference type="EMBL" id="CAG9313063.1"/>
    </source>
</evidence>